<evidence type="ECO:0000256" key="2">
    <source>
        <dbReference type="ARBA" id="ARBA00022559"/>
    </source>
</evidence>
<evidence type="ECO:0000256" key="5">
    <source>
        <dbReference type="ARBA" id="ARBA00023002"/>
    </source>
</evidence>
<evidence type="ECO:0000256" key="8">
    <source>
        <dbReference type="PIRSR" id="PIRSR038928-1"/>
    </source>
</evidence>
<evidence type="ECO:0000256" key="1">
    <source>
        <dbReference type="ARBA" id="ARBA00005329"/>
    </source>
</evidence>
<evidence type="ECO:0000256" key="6">
    <source>
        <dbReference type="ARBA" id="ARBA00023004"/>
    </source>
</evidence>
<dbReference type="SMART" id="SM01060">
    <property type="entry name" value="Catalase"/>
    <property type="match status" value="1"/>
</dbReference>
<keyword evidence="2 10" id="KW-0575">Peroxidase</keyword>
<keyword evidence="3 9" id="KW-0349">Heme</keyword>
<dbReference type="SUPFAM" id="SSF56634">
    <property type="entry name" value="Heme-dependent catalase-like"/>
    <property type="match status" value="1"/>
</dbReference>
<dbReference type="PROSITE" id="PS51402">
    <property type="entry name" value="CATALASE_3"/>
    <property type="match status" value="1"/>
</dbReference>
<dbReference type="InterPro" id="IPR020835">
    <property type="entry name" value="Catalase_sf"/>
</dbReference>
<dbReference type="InterPro" id="IPR024708">
    <property type="entry name" value="Catalase_AS"/>
</dbReference>
<keyword evidence="7 10" id="KW-0376">Hydrogen peroxide</keyword>
<dbReference type="InterPro" id="IPR002226">
    <property type="entry name" value="Catalase_haem_BS"/>
</dbReference>
<comment type="similarity">
    <text evidence="1 10">Belongs to the catalase family.</text>
</comment>
<dbReference type="InterPro" id="IPR018028">
    <property type="entry name" value="Catalase"/>
</dbReference>
<dbReference type="PRINTS" id="PR00067">
    <property type="entry name" value="CATALASE"/>
</dbReference>
<dbReference type="FunFam" id="2.40.180.10:FF:000001">
    <property type="entry name" value="Catalase"/>
    <property type="match status" value="1"/>
</dbReference>
<dbReference type="PROSITE" id="PS00437">
    <property type="entry name" value="CATALASE_1"/>
    <property type="match status" value="1"/>
</dbReference>
<dbReference type="EC" id="1.11.1.6" evidence="10"/>
<dbReference type="Gene3D" id="2.40.180.10">
    <property type="entry name" value="Catalase core domain"/>
    <property type="match status" value="1"/>
</dbReference>
<dbReference type="PIRSF" id="PIRSF038928">
    <property type="entry name" value="Catalase_clade1-3"/>
    <property type="match status" value="1"/>
</dbReference>
<evidence type="ECO:0000256" key="4">
    <source>
        <dbReference type="ARBA" id="ARBA00022723"/>
    </source>
</evidence>
<gene>
    <name evidence="13" type="ORF">MGALJ_42770</name>
</gene>
<evidence type="ECO:0000256" key="3">
    <source>
        <dbReference type="ARBA" id="ARBA00022617"/>
    </source>
</evidence>
<reference evidence="13 14" key="1">
    <citation type="journal article" date="2019" name="Emerg. Microbes Infect.">
        <title>Comprehensive subspecies identification of 175 nontuberculous mycobacteria species based on 7547 genomic profiles.</title>
        <authorList>
            <person name="Matsumoto Y."/>
            <person name="Kinjo T."/>
            <person name="Motooka D."/>
            <person name="Nabeya D."/>
            <person name="Jung N."/>
            <person name="Uechi K."/>
            <person name="Horii T."/>
            <person name="Iida T."/>
            <person name="Fujita J."/>
            <person name="Nakamura S."/>
        </authorList>
    </citation>
    <scope>NUCLEOTIDE SEQUENCE [LARGE SCALE GENOMIC DNA]</scope>
    <source>
        <strain evidence="13 14">JCM 6399</strain>
    </source>
</reference>
<evidence type="ECO:0000256" key="9">
    <source>
        <dbReference type="PIRSR" id="PIRSR038928-2"/>
    </source>
</evidence>
<sequence length="484" mass="54628">MTDTTPIPPTTTDAGIPVQSDEHSLTVGPDGPILLHDHYLIEQMAAFNRERVPERQPHAKGSGAFGRFDVTNDVSAFTKAAVFAPGTTTETVIRFSTVAGERGSPDTWRDVRGWALKFYSTEGNYDIVGNNTPVFFLRDPLKFGHFIRSQKRRADSNLRDHDMQWDFWTLSPESAHQVTYLMGDRGIPSTWRHMNLYGSHTYMWINAAGERSWVKYHFITDQGVQNLTQAEADELVKLDTDHHTRDLFESIDRGERPSWTLKVQIMGFDEAKAYRFNPFDLTKVWPHADYPLIEVGKLTLDRNPTDNHSQIEQGAWEPSNMVPGIAPSPDKMLLGRMFAYADAHRYRIGANYNQLPVNAPTSPVHCYSTAGHMRYQLATDPVYAPNSKGGPTADTARYGDAGGWHTDGDMVRTAYTLRAADDDWGQAGTLVRDVMDEAERDRLVDNVVGHLRAGVSEPVLQRAFDYWRNIDRDLGDRIEKGVLQ</sequence>
<feature type="domain" description="Catalase core" evidence="12">
    <location>
        <begin position="11"/>
        <end position="392"/>
    </location>
</feature>
<dbReference type="InterPro" id="IPR024711">
    <property type="entry name" value="Catalase_clade1/3"/>
</dbReference>
<dbReference type="RefSeq" id="WP_163732458.1">
    <property type="nucleotide sequence ID" value="NZ_AP022601.1"/>
</dbReference>
<dbReference type="KEGG" id="mgau:MGALJ_42770"/>
<dbReference type="GO" id="GO:0020037">
    <property type="term" value="F:heme binding"/>
    <property type="evidence" value="ECO:0007669"/>
    <property type="project" value="InterPro"/>
</dbReference>
<dbReference type="PANTHER" id="PTHR11465:SF9">
    <property type="entry name" value="CATALASE"/>
    <property type="match status" value="1"/>
</dbReference>
<evidence type="ECO:0000313" key="13">
    <source>
        <dbReference type="EMBL" id="BBY94608.1"/>
    </source>
</evidence>
<evidence type="ECO:0000259" key="12">
    <source>
        <dbReference type="SMART" id="SM01060"/>
    </source>
</evidence>
<dbReference type="InterPro" id="IPR011614">
    <property type="entry name" value="Catalase_core"/>
</dbReference>
<dbReference type="GO" id="GO:0004096">
    <property type="term" value="F:catalase activity"/>
    <property type="evidence" value="ECO:0007669"/>
    <property type="project" value="UniProtKB-EC"/>
</dbReference>
<keyword evidence="14" id="KW-1185">Reference proteome</keyword>
<keyword evidence="6 9" id="KW-0408">Iron</keyword>
<dbReference type="GO" id="GO:0042542">
    <property type="term" value="P:response to hydrogen peroxide"/>
    <property type="evidence" value="ECO:0007669"/>
    <property type="project" value="TreeGrafter"/>
</dbReference>
<feature type="active site" evidence="8">
    <location>
        <position position="58"/>
    </location>
</feature>
<dbReference type="GO" id="GO:0005737">
    <property type="term" value="C:cytoplasm"/>
    <property type="evidence" value="ECO:0007669"/>
    <property type="project" value="TreeGrafter"/>
</dbReference>
<evidence type="ECO:0000256" key="7">
    <source>
        <dbReference type="ARBA" id="ARBA00023324"/>
    </source>
</evidence>
<comment type="catalytic activity">
    <reaction evidence="10">
        <text>2 H2O2 = O2 + 2 H2O</text>
        <dbReference type="Rhea" id="RHEA:20309"/>
        <dbReference type="ChEBI" id="CHEBI:15377"/>
        <dbReference type="ChEBI" id="CHEBI:15379"/>
        <dbReference type="ChEBI" id="CHEBI:16240"/>
        <dbReference type="EC" id="1.11.1.6"/>
    </reaction>
</comment>
<keyword evidence="4 9" id="KW-0479">Metal-binding</keyword>
<feature type="compositionally biased region" description="Low complexity" evidence="11">
    <location>
        <begin position="1"/>
        <end position="13"/>
    </location>
</feature>
<feature type="region of interest" description="Disordered" evidence="11">
    <location>
        <begin position="1"/>
        <end position="25"/>
    </location>
</feature>
<evidence type="ECO:0000313" key="14">
    <source>
        <dbReference type="Proteomes" id="UP000465785"/>
    </source>
</evidence>
<protein>
    <recommendedName>
        <fullName evidence="10">Catalase</fullName>
        <ecNumber evidence="10">1.11.1.6</ecNumber>
    </recommendedName>
</protein>
<dbReference type="PANTHER" id="PTHR11465">
    <property type="entry name" value="CATALASE"/>
    <property type="match status" value="1"/>
</dbReference>
<feature type="active site" evidence="8">
    <location>
        <position position="130"/>
    </location>
</feature>
<dbReference type="AlphaFoldDB" id="A0A9W4BCZ6"/>
<keyword evidence="5 10" id="KW-0560">Oxidoreductase</keyword>
<dbReference type="GO" id="GO:0046872">
    <property type="term" value="F:metal ion binding"/>
    <property type="evidence" value="ECO:0007669"/>
    <property type="project" value="UniProtKB-KW"/>
</dbReference>
<dbReference type="PROSITE" id="PS00438">
    <property type="entry name" value="CATALASE_2"/>
    <property type="match status" value="1"/>
</dbReference>
<dbReference type="GO" id="GO:0042744">
    <property type="term" value="P:hydrogen peroxide catabolic process"/>
    <property type="evidence" value="ECO:0007669"/>
    <property type="project" value="UniProtKB-KW"/>
</dbReference>
<organism evidence="13 14">
    <name type="scientific">Mycobacterium gallinarum</name>
    <dbReference type="NCBI Taxonomy" id="39689"/>
    <lineage>
        <taxon>Bacteria</taxon>
        <taxon>Bacillati</taxon>
        <taxon>Actinomycetota</taxon>
        <taxon>Actinomycetes</taxon>
        <taxon>Mycobacteriales</taxon>
        <taxon>Mycobacteriaceae</taxon>
        <taxon>Mycobacterium</taxon>
    </lineage>
</organism>
<dbReference type="Proteomes" id="UP000465785">
    <property type="component" value="Chromosome"/>
</dbReference>
<accession>A0A9W4BCZ6</accession>
<dbReference type="EMBL" id="AP022601">
    <property type="protein sequence ID" value="BBY94608.1"/>
    <property type="molecule type" value="Genomic_DNA"/>
</dbReference>
<comment type="cofactor">
    <cofactor evidence="9">
        <name>heme</name>
        <dbReference type="ChEBI" id="CHEBI:30413"/>
    </cofactor>
</comment>
<name>A0A9W4BCZ6_9MYCO</name>
<evidence type="ECO:0000256" key="11">
    <source>
        <dbReference type="SAM" id="MobiDB-lite"/>
    </source>
</evidence>
<dbReference type="Pfam" id="PF06628">
    <property type="entry name" value="Catalase-rel"/>
    <property type="match status" value="1"/>
</dbReference>
<feature type="binding site" description="axial binding residue" evidence="9">
    <location>
        <position position="340"/>
    </location>
    <ligand>
        <name>heme</name>
        <dbReference type="ChEBI" id="CHEBI:30413"/>
    </ligand>
    <ligandPart>
        <name>Fe</name>
        <dbReference type="ChEBI" id="CHEBI:18248"/>
    </ligandPart>
</feature>
<dbReference type="InterPro" id="IPR010582">
    <property type="entry name" value="Catalase_immune_responsive"/>
</dbReference>
<proteinExistence type="inferred from homology"/>
<evidence type="ECO:0000256" key="10">
    <source>
        <dbReference type="RuleBase" id="RU000498"/>
    </source>
</evidence>
<dbReference type="Pfam" id="PF00199">
    <property type="entry name" value="Catalase"/>
    <property type="match status" value="1"/>
</dbReference>